<reference evidence="2 3" key="1">
    <citation type="submission" date="2021-03" db="EMBL/GenBank/DDBJ databases">
        <title>Genomic Encyclopedia of Type Strains, Phase IV (KMG-IV): sequencing the most valuable type-strain genomes for metagenomic binning, comparative biology and taxonomic classification.</title>
        <authorList>
            <person name="Goeker M."/>
        </authorList>
    </citation>
    <scope>NUCLEOTIDE SEQUENCE [LARGE SCALE GENOMIC DNA]</scope>
    <source>
        <strain evidence="2 3">DSM 24738</strain>
    </source>
</reference>
<evidence type="ECO:0000256" key="1">
    <source>
        <dbReference type="SAM" id="MobiDB-lite"/>
    </source>
</evidence>
<feature type="region of interest" description="Disordered" evidence="1">
    <location>
        <begin position="57"/>
        <end position="78"/>
    </location>
</feature>
<sequence>MGNNSKENVIHMFFGEEETKDQVMENKSTACDKCGEEKVTTNGRCDDCFEKYGDSLEEKEVESSATVPTAAEPVMQNDGQFSLFDFGAVVEESKKEETTKPSSCDEDKPSKKATSAKESKKTAPQPKSSPTSSVKKQDIEVEGDFTIHYATQHFLVSDFFEEMPESGKVTLEELRSAMAQEFFEMTKQRVKWDYDLEQKRLYPDVIGTSKGGF</sequence>
<accession>A0ABS4GNA5</accession>
<keyword evidence="3" id="KW-1185">Reference proteome</keyword>
<feature type="region of interest" description="Disordered" evidence="1">
    <location>
        <begin position="94"/>
        <end position="137"/>
    </location>
</feature>
<evidence type="ECO:0000313" key="3">
    <source>
        <dbReference type="Proteomes" id="UP001519343"/>
    </source>
</evidence>
<feature type="compositionally biased region" description="Polar residues" evidence="1">
    <location>
        <begin position="125"/>
        <end position="134"/>
    </location>
</feature>
<organism evidence="2 3">
    <name type="scientific">Ammoniphilus resinae</name>
    <dbReference type="NCBI Taxonomy" id="861532"/>
    <lineage>
        <taxon>Bacteria</taxon>
        <taxon>Bacillati</taxon>
        <taxon>Bacillota</taxon>
        <taxon>Bacilli</taxon>
        <taxon>Bacillales</taxon>
        <taxon>Paenibacillaceae</taxon>
        <taxon>Aneurinibacillus group</taxon>
        <taxon>Ammoniphilus</taxon>
    </lineage>
</organism>
<evidence type="ECO:0000313" key="2">
    <source>
        <dbReference type="EMBL" id="MBP1931755.1"/>
    </source>
</evidence>
<dbReference type="Proteomes" id="UP001519343">
    <property type="component" value="Unassembled WGS sequence"/>
</dbReference>
<comment type="caution">
    <text evidence="2">The sequence shown here is derived from an EMBL/GenBank/DDBJ whole genome shotgun (WGS) entry which is preliminary data.</text>
</comment>
<gene>
    <name evidence="2" type="ORF">J2Z37_001756</name>
</gene>
<feature type="compositionally biased region" description="Basic and acidic residues" evidence="1">
    <location>
        <begin position="94"/>
        <end position="121"/>
    </location>
</feature>
<dbReference type="EMBL" id="JAGGKT010000004">
    <property type="protein sequence ID" value="MBP1931755.1"/>
    <property type="molecule type" value="Genomic_DNA"/>
</dbReference>
<protein>
    <submittedName>
        <fullName evidence="2">Uncharacterized protein</fullName>
    </submittedName>
</protein>
<name>A0ABS4GNA5_9BACL</name>
<proteinExistence type="predicted"/>
<dbReference type="RefSeq" id="WP_209809848.1">
    <property type="nucleotide sequence ID" value="NZ_JAGGKT010000004.1"/>
</dbReference>